<gene>
    <name evidence="2" type="ORF">F5878DRAFT_625259</name>
</gene>
<proteinExistence type="predicted"/>
<dbReference type="Proteomes" id="UP001163846">
    <property type="component" value="Unassembled WGS sequence"/>
</dbReference>
<feature type="region of interest" description="Disordered" evidence="1">
    <location>
        <begin position="23"/>
        <end position="44"/>
    </location>
</feature>
<evidence type="ECO:0000313" key="3">
    <source>
        <dbReference type="Proteomes" id="UP001163846"/>
    </source>
</evidence>
<reference evidence="2" key="1">
    <citation type="submission" date="2022-08" db="EMBL/GenBank/DDBJ databases">
        <authorList>
            <consortium name="DOE Joint Genome Institute"/>
            <person name="Min B."/>
            <person name="Riley R."/>
            <person name="Sierra-Patev S."/>
            <person name="Naranjo-Ortiz M."/>
            <person name="Looney B."/>
            <person name="Konkel Z."/>
            <person name="Slot J.C."/>
            <person name="Sakamoto Y."/>
            <person name="Steenwyk J.L."/>
            <person name="Rokas A."/>
            <person name="Carro J."/>
            <person name="Camarero S."/>
            <person name="Ferreira P."/>
            <person name="Molpeceres G."/>
            <person name="Ruiz-Duenas F.J."/>
            <person name="Serrano A."/>
            <person name="Henrissat B."/>
            <person name="Drula E."/>
            <person name="Hughes K.W."/>
            <person name="Mata J.L."/>
            <person name="Ishikawa N.K."/>
            <person name="Vargas-Isla R."/>
            <person name="Ushijima S."/>
            <person name="Smith C.A."/>
            <person name="Ahrendt S."/>
            <person name="Andreopoulos W."/>
            <person name="He G."/>
            <person name="Labutti K."/>
            <person name="Lipzen A."/>
            <person name="Ng V."/>
            <person name="Sandor L."/>
            <person name="Barry K."/>
            <person name="Martinez A.T."/>
            <person name="Xiao Y."/>
            <person name="Gibbons J.G."/>
            <person name="Terashima K."/>
            <person name="Hibbett D.S."/>
            <person name="Grigoriev I.V."/>
        </authorList>
    </citation>
    <scope>NUCLEOTIDE SEQUENCE</scope>
    <source>
        <strain evidence="2">TFB9207</strain>
    </source>
</reference>
<keyword evidence="3" id="KW-1185">Reference proteome</keyword>
<name>A0AA38P4W8_9AGAR</name>
<dbReference type="AlphaFoldDB" id="A0AA38P4W8"/>
<protein>
    <submittedName>
        <fullName evidence="2">Uncharacterized protein</fullName>
    </submittedName>
</protein>
<dbReference type="EMBL" id="MU806323">
    <property type="protein sequence ID" value="KAJ3836393.1"/>
    <property type="molecule type" value="Genomic_DNA"/>
</dbReference>
<feature type="region of interest" description="Disordered" evidence="1">
    <location>
        <begin position="56"/>
        <end position="120"/>
    </location>
</feature>
<accession>A0AA38P4W8</accession>
<evidence type="ECO:0000313" key="2">
    <source>
        <dbReference type="EMBL" id="KAJ3836393.1"/>
    </source>
</evidence>
<comment type="caution">
    <text evidence="2">The sequence shown here is derived from an EMBL/GenBank/DDBJ whole genome shotgun (WGS) entry which is preliminary data.</text>
</comment>
<organism evidence="2 3">
    <name type="scientific">Lentinula raphanica</name>
    <dbReference type="NCBI Taxonomy" id="153919"/>
    <lineage>
        <taxon>Eukaryota</taxon>
        <taxon>Fungi</taxon>
        <taxon>Dikarya</taxon>
        <taxon>Basidiomycota</taxon>
        <taxon>Agaricomycotina</taxon>
        <taxon>Agaricomycetes</taxon>
        <taxon>Agaricomycetidae</taxon>
        <taxon>Agaricales</taxon>
        <taxon>Marasmiineae</taxon>
        <taxon>Omphalotaceae</taxon>
        <taxon>Lentinula</taxon>
    </lineage>
</organism>
<feature type="compositionally biased region" description="Low complexity" evidence="1">
    <location>
        <begin position="85"/>
        <end position="105"/>
    </location>
</feature>
<evidence type="ECO:0000256" key="1">
    <source>
        <dbReference type="SAM" id="MobiDB-lite"/>
    </source>
</evidence>
<sequence length="384" mass="43107">MAFFNIFLHTMFNYRPIVQSLGNTSDPNPRKSHPSDPCLPDRLPNTSFIQREAEQIAPRAILRQLRRSPSPEADIDDDGDDGAHSRSPSSASTQLSSPPNSPSQSNHHHPQPNLKSKPAWKEPQPFEILAAVERKDVMYLMQVRDRAFHLLLRKSGDVTPLLHAMRIGQSHRDVAIILLGSFSRYINHLSDPELRMPQTKRLLKALRTNLKLAIDLGLAKSQSDLTASFMQTLIMSEGDKWIHTQVGNVVIALRAGTAGEPVKTADAAVRKFATRELGKAELIASLEDYIANAISDLLLLAAWTLALESIQGDPIPTAYFARDDRVYRAFVERLSQHDKTIRRSLGRRLKWQLRVLKAVLEGRTTTFRRKVEVLAEELDQGEGV</sequence>